<reference evidence="3" key="2">
    <citation type="submission" date="2017-02" db="EMBL/GenBank/DDBJ databases">
        <title>Sunflower complete genome.</title>
        <authorList>
            <person name="Langlade N."/>
            <person name="Munos S."/>
        </authorList>
    </citation>
    <scope>NUCLEOTIDE SEQUENCE [LARGE SCALE GENOMIC DNA]</scope>
    <source>
        <tissue evidence="3">Leaves</tissue>
    </source>
</reference>
<organism evidence="3 4">
    <name type="scientific">Helianthus annuus</name>
    <name type="common">Common sunflower</name>
    <dbReference type="NCBI Taxonomy" id="4232"/>
    <lineage>
        <taxon>Eukaryota</taxon>
        <taxon>Viridiplantae</taxon>
        <taxon>Streptophyta</taxon>
        <taxon>Embryophyta</taxon>
        <taxon>Tracheophyta</taxon>
        <taxon>Spermatophyta</taxon>
        <taxon>Magnoliopsida</taxon>
        <taxon>eudicotyledons</taxon>
        <taxon>Gunneridae</taxon>
        <taxon>Pentapetalae</taxon>
        <taxon>asterids</taxon>
        <taxon>campanulids</taxon>
        <taxon>Asterales</taxon>
        <taxon>Asteraceae</taxon>
        <taxon>Asteroideae</taxon>
        <taxon>Heliantheae alliance</taxon>
        <taxon>Heliantheae</taxon>
        <taxon>Helianthus</taxon>
    </lineage>
</organism>
<dbReference type="AlphaFoldDB" id="A0A251UKI8"/>
<gene>
    <name evidence="3" type="ORF">HannXRQ_Chr05g0130261</name>
    <name evidence="2" type="ORF">HanXRQr2_Chr15g0690491</name>
</gene>
<name>A0A251UKI8_HELAN</name>
<evidence type="ECO:0000313" key="3">
    <source>
        <dbReference type="EMBL" id="OTG23858.1"/>
    </source>
</evidence>
<evidence type="ECO:0000313" key="2">
    <source>
        <dbReference type="EMBL" id="KAF5764303.1"/>
    </source>
</evidence>
<dbReference type="OMA" id="KCENDPQ"/>
<keyword evidence="1" id="KW-1133">Transmembrane helix</keyword>
<proteinExistence type="predicted"/>
<reference evidence="2" key="3">
    <citation type="submission" date="2020-06" db="EMBL/GenBank/DDBJ databases">
        <title>Helianthus annuus Genome sequencing and assembly Release 2.</title>
        <authorList>
            <person name="Gouzy J."/>
            <person name="Langlade N."/>
            <person name="Munos S."/>
        </authorList>
    </citation>
    <scope>NUCLEOTIDE SEQUENCE</scope>
    <source>
        <tissue evidence="2">Leaves</tissue>
    </source>
</reference>
<sequence length="159" mass="18068">MHEYHFPFFFLSSKSKVKCETETDPQTTPLITNADDHNLQLQNPTTAIALVLTSWLHGRRLRYLLLALCLPFLIPIVFASIPVVCVMEICFRLYRRQLKSGPPQDLEGGGGEAVDLDLFERYLEDQLGLVLEVACECEYEYEYEYDSGGDQSGDCFGDC</sequence>
<dbReference type="InParanoid" id="A0A251UKI8"/>
<dbReference type="OrthoDB" id="1723207at2759"/>
<evidence type="ECO:0000256" key="1">
    <source>
        <dbReference type="SAM" id="Phobius"/>
    </source>
</evidence>
<dbReference type="EMBL" id="MNCJ02000330">
    <property type="protein sequence ID" value="KAF5764303.1"/>
    <property type="molecule type" value="Genomic_DNA"/>
</dbReference>
<keyword evidence="1" id="KW-0812">Transmembrane</keyword>
<reference evidence="2 4" key="1">
    <citation type="journal article" date="2017" name="Nature">
        <title>The sunflower genome provides insights into oil metabolism, flowering and Asterid evolution.</title>
        <authorList>
            <person name="Badouin H."/>
            <person name="Gouzy J."/>
            <person name="Grassa C.J."/>
            <person name="Murat F."/>
            <person name="Staton S.E."/>
            <person name="Cottret L."/>
            <person name="Lelandais-Briere C."/>
            <person name="Owens G.L."/>
            <person name="Carrere S."/>
            <person name="Mayjonade B."/>
            <person name="Legrand L."/>
            <person name="Gill N."/>
            <person name="Kane N.C."/>
            <person name="Bowers J.E."/>
            <person name="Hubner S."/>
            <person name="Bellec A."/>
            <person name="Berard A."/>
            <person name="Berges H."/>
            <person name="Blanchet N."/>
            <person name="Boniface M.C."/>
            <person name="Brunel D."/>
            <person name="Catrice O."/>
            <person name="Chaidir N."/>
            <person name="Claudel C."/>
            <person name="Donnadieu C."/>
            <person name="Faraut T."/>
            <person name="Fievet G."/>
            <person name="Helmstetter N."/>
            <person name="King M."/>
            <person name="Knapp S.J."/>
            <person name="Lai Z."/>
            <person name="Le Paslier M.C."/>
            <person name="Lippi Y."/>
            <person name="Lorenzon L."/>
            <person name="Mandel J.R."/>
            <person name="Marage G."/>
            <person name="Marchand G."/>
            <person name="Marquand E."/>
            <person name="Bret-Mestries E."/>
            <person name="Morien E."/>
            <person name="Nambeesan S."/>
            <person name="Nguyen T."/>
            <person name="Pegot-Espagnet P."/>
            <person name="Pouilly N."/>
            <person name="Raftis F."/>
            <person name="Sallet E."/>
            <person name="Schiex T."/>
            <person name="Thomas J."/>
            <person name="Vandecasteele C."/>
            <person name="Vares D."/>
            <person name="Vear F."/>
            <person name="Vautrin S."/>
            <person name="Crespi M."/>
            <person name="Mangin B."/>
            <person name="Burke J.M."/>
            <person name="Salse J."/>
            <person name="Munos S."/>
            <person name="Vincourt P."/>
            <person name="Rieseberg L.H."/>
            <person name="Langlade N.B."/>
        </authorList>
    </citation>
    <scope>NUCLEOTIDE SEQUENCE [LARGE SCALE GENOMIC DNA]</scope>
    <source>
        <strain evidence="4">cv. SF193</strain>
        <tissue evidence="2">Leaves</tissue>
    </source>
</reference>
<dbReference type="PANTHER" id="PTHR36322">
    <property type="entry name" value="TRANSMEMBRANE PROTEIN"/>
    <property type="match status" value="1"/>
</dbReference>
<dbReference type="Gramene" id="mRNA:HanXRQr2_Chr15g0690491">
    <property type="protein sequence ID" value="CDS:HanXRQr2_Chr15g0690491.1"/>
    <property type="gene ID" value="HanXRQr2_Chr15g0690491"/>
</dbReference>
<accession>A0A251UKI8</accession>
<keyword evidence="1" id="KW-0472">Membrane</keyword>
<dbReference type="EMBL" id="CM007894">
    <property type="protein sequence ID" value="OTG23858.1"/>
    <property type="molecule type" value="Genomic_DNA"/>
</dbReference>
<evidence type="ECO:0000313" key="4">
    <source>
        <dbReference type="Proteomes" id="UP000215914"/>
    </source>
</evidence>
<keyword evidence="4" id="KW-1185">Reference proteome</keyword>
<dbReference type="PANTHER" id="PTHR36322:SF3">
    <property type="entry name" value="TRANSMEMBRANE PROTEIN"/>
    <property type="match status" value="1"/>
</dbReference>
<protein>
    <submittedName>
        <fullName evidence="3">Uncharacterized protein</fullName>
    </submittedName>
</protein>
<feature type="transmembrane region" description="Helical" evidence="1">
    <location>
        <begin position="63"/>
        <end position="91"/>
    </location>
</feature>
<dbReference type="Proteomes" id="UP000215914">
    <property type="component" value="Chromosome 5"/>
</dbReference>